<dbReference type="Proteomes" id="UP000494040">
    <property type="component" value="Unassembled WGS sequence"/>
</dbReference>
<feature type="region of interest" description="Disordered" evidence="1">
    <location>
        <begin position="1"/>
        <end position="41"/>
    </location>
</feature>
<dbReference type="OMA" id="AYNGFLM"/>
<dbReference type="EnsemblMetazoa" id="XM_014399684.2">
    <property type="protein sequence ID" value="XP_014255170.1"/>
    <property type="gene ID" value="LOC106669865"/>
</dbReference>
<feature type="transmembrane region" description="Helical" evidence="2">
    <location>
        <begin position="418"/>
        <end position="439"/>
    </location>
</feature>
<evidence type="ECO:0000313" key="3">
    <source>
        <dbReference type="EnsemblMetazoa" id="XP_014255172.1"/>
    </source>
</evidence>
<feature type="transmembrane region" description="Helical" evidence="2">
    <location>
        <begin position="601"/>
        <end position="625"/>
    </location>
</feature>
<dbReference type="OrthoDB" id="419441at2759"/>
<sequence>MERCGEFEASPETLTPESVDSTKKGNLNRNSSFEHEQNCKPKRTHVRTGSDFWAQVAEQTSYIDSTRSSLLVDVPSVQSHLKTPRTGYAGSCSTPSLSLPSVPLARPTSLHHRYSVRDTKKHAKITRFYSHDHNTLARGHELKVIQSHPPNSDESRSSLAAIWAAVDNNNQKFKKPIGRKPSSWEESVSLQRRRSLAARDTGKLGGNTKEIPLPISSLAGLDTKDVRYCFQHPYLRLFTTLLVIFCNFLLFAEDPISHSHTESVIPLVGNVFSFVCTKYPPDWRWALIKVLMWTFAIFCGLIIGKLFIHSMLFGKYLRLKMFRDEQGSWMAMSLTVILSLYLFSFVYNFILEIFYNKLNYTIDSRMGLSNSTVMKAAACGTWLGDLITWLMVTDVMLQDSLYPDWAPALRRIWRKTNIPRILIFWVGSALCTAFVVTLIVSDIISWDTLNQDFVASTELSRAFLASFILVLDLVIMMQDWDFPHFTTTVHINLPGFSVATLEWKYAEVNLTGKWFSYGVIFMVMMLDLNMWKNQIFYNPSKFGQYVGPHNKIHTILDPVLLQTGNASLWTIEERSKINETTKLPYSASDMKMNSRYMGYPLIIKCTAFIPSILTLSLFLWIIYLYGRFPNKNKPVSSEEKEIDLNSEDGITV</sequence>
<dbReference type="InterPro" id="IPR029370">
    <property type="entry name" value="TMEM117"/>
</dbReference>
<proteinExistence type="predicted"/>
<dbReference type="Pfam" id="PF15113">
    <property type="entry name" value="TMEM117"/>
    <property type="match status" value="1"/>
</dbReference>
<evidence type="ECO:0000313" key="4">
    <source>
        <dbReference type="Proteomes" id="UP000494040"/>
    </source>
</evidence>
<evidence type="ECO:0000256" key="1">
    <source>
        <dbReference type="SAM" id="MobiDB-lite"/>
    </source>
</evidence>
<keyword evidence="2" id="KW-0472">Membrane</keyword>
<accession>A0A8I6S1H2</accession>
<dbReference type="EnsemblMetazoa" id="XM_024226329.1">
    <property type="protein sequence ID" value="XP_024082097.1"/>
    <property type="gene ID" value="LOC106669865"/>
</dbReference>
<evidence type="ECO:0008006" key="5">
    <source>
        <dbReference type="Google" id="ProtNLM"/>
    </source>
</evidence>
<dbReference type="PANTHER" id="PTHR31226:SF1">
    <property type="entry name" value="TRANSMEMBRANE PROTEIN 117"/>
    <property type="match status" value="1"/>
</dbReference>
<protein>
    <recommendedName>
        <fullName evidence="5">Transmembrane protein 117</fullName>
    </recommendedName>
</protein>
<feature type="transmembrane region" description="Helical" evidence="2">
    <location>
        <begin position="329"/>
        <end position="355"/>
    </location>
</feature>
<keyword evidence="2" id="KW-0812">Transmembrane</keyword>
<keyword evidence="4" id="KW-1185">Reference proteome</keyword>
<dbReference type="KEGG" id="clec:106669865"/>
<feature type="compositionally biased region" description="Polar residues" evidence="1">
    <location>
        <begin position="12"/>
        <end position="31"/>
    </location>
</feature>
<feature type="transmembrane region" description="Helical" evidence="2">
    <location>
        <begin position="514"/>
        <end position="531"/>
    </location>
</feature>
<organism evidence="3 4">
    <name type="scientific">Cimex lectularius</name>
    <name type="common">Bed bug</name>
    <name type="synonym">Acanthia lectularia</name>
    <dbReference type="NCBI Taxonomy" id="79782"/>
    <lineage>
        <taxon>Eukaryota</taxon>
        <taxon>Metazoa</taxon>
        <taxon>Ecdysozoa</taxon>
        <taxon>Arthropoda</taxon>
        <taxon>Hexapoda</taxon>
        <taxon>Insecta</taxon>
        <taxon>Pterygota</taxon>
        <taxon>Neoptera</taxon>
        <taxon>Paraneoptera</taxon>
        <taxon>Hemiptera</taxon>
        <taxon>Heteroptera</taxon>
        <taxon>Panheteroptera</taxon>
        <taxon>Cimicomorpha</taxon>
        <taxon>Cimicidae</taxon>
        <taxon>Cimex</taxon>
    </lineage>
</organism>
<dbReference type="GO" id="GO:0070059">
    <property type="term" value="P:intrinsic apoptotic signaling pathway in response to endoplasmic reticulum stress"/>
    <property type="evidence" value="ECO:0007669"/>
    <property type="project" value="TreeGrafter"/>
</dbReference>
<evidence type="ECO:0000256" key="2">
    <source>
        <dbReference type="SAM" id="Phobius"/>
    </source>
</evidence>
<dbReference type="EnsemblMetazoa" id="XM_014399686.2">
    <property type="protein sequence ID" value="XP_014255172.1"/>
    <property type="gene ID" value="LOC106669865"/>
</dbReference>
<dbReference type="EnsemblMetazoa" id="XM_024226331.1">
    <property type="protein sequence ID" value="XP_024082099.1"/>
    <property type="gene ID" value="LOC106669865"/>
</dbReference>
<feature type="transmembrane region" description="Helical" evidence="2">
    <location>
        <begin position="286"/>
        <end position="308"/>
    </location>
</feature>
<dbReference type="AlphaFoldDB" id="A0A8I6S1H2"/>
<dbReference type="PANTHER" id="PTHR31226">
    <property type="entry name" value="TRANSMEMBRANE PROTEIN 117"/>
    <property type="match status" value="1"/>
</dbReference>
<feature type="transmembrane region" description="Helical" evidence="2">
    <location>
        <begin position="234"/>
        <end position="252"/>
    </location>
</feature>
<feature type="region of interest" description="Disordered" evidence="1">
    <location>
        <begin position="633"/>
        <end position="652"/>
    </location>
</feature>
<reference evidence="3" key="1">
    <citation type="submission" date="2022-01" db="UniProtKB">
        <authorList>
            <consortium name="EnsemblMetazoa"/>
        </authorList>
    </citation>
    <scope>IDENTIFICATION</scope>
</reference>
<gene>
    <name evidence="3" type="primary">106669865</name>
</gene>
<name>A0A8I6S1H2_CIMLE</name>
<keyword evidence="2" id="KW-1133">Transmembrane helix</keyword>